<dbReference type="GO" id="GO:0019509">
    <property type="term" value="P:L-methionine salvage from methylthioadenosine"/>
    <property type="evidence" value="ECO:0007669"/>
    <property type="project" value="TreeGrafter"/>
</dbReference>
<organism evidence="5">
    <name type="scientific">Haemonchus placei</name>
    <name type="common">Barber's pole worm</name>
    <dbReference type="NCBI Taxonomy" id="6290"/>
    <lineage>
        <taxon>Eukaryota</taxon>
        <taxon>Metazoa</taxon>
        <taxon>Ecdysozoa</taxon>
        <taxon>Nematoda</taxon>
        <taxon>Chromadorea</taxon>
        <taxon>Rhabditida</taxon>
        <taxon>Rhabditina</taxon>
        <taxon>Rhabditomorpha</taxon>
        <taxon>Strongyloidea</taxon>
        <taxon>Trichostrongylidae</taxon>
        <taxon>Haemonchus</taxon>
    </lineage>
</organism>
<dbReference type="PANTHER" id="PTHR10640">
    <property type="entry name" value="METHYLTHIORIBULOSE-1-PHOSPHATE DEHYDRATASE"/>
    <property type="match status" value="1"/>
</dbReference>
<reference evidence="3 4" key="2">
    <citation type="submission" date="2018-11" db="EMBL/GenBank/DDBJ databases">
        <authorList>
            <consortium name="Pathogen Informatics"/>
        </authorList>
    </citation>
    <scope>NUCLEOTIDE SEQUENCE [LARGE SCALE GENOMIC DNA]</scope>
    <source>
        <strain evidence="3 4">MHpl1</strain>
    </source>
</reference>
<dbReference type="OrthoDB" id="191080at2759"/>
<protein>
    <submittedName>
        <fullName evidence="5">Aldolase_II domain-containing protein</fullName>
    </submittedName>
</protein>
<dbReference type="GO" id="GO:0046570">
    <property type="term" value="F:methylthioribulose 1-phosphate dehydratase activity"/>
    <property type="evidence" value="ECO:0007669"/>
    <property type="project" value="TreeGrafter"/>
</dbReference>
<sequence>MTLELFVELMIQFYKMGWMRGTGGALGCIANGSKCVIHTHGKNANFITQLIKGNMFEISHQEYIKGVYDPFTGKTFSYDDTLAIPIIENRLHEIELLPALDECLKTHQRSCAVLVRTHGLFVWGLTWETTKIIAECIDCLIDLAIDMIRQEIPLVKEVAMAKSDNPDEDYHHIFYTK</sequence>
<dbReference type="Proteomes" id="UP000268014">
    <property type="component" value="Unassembled WGS sequence"/>
</dbReference>
<dbReference type="PANTHER" id="PTHR10640:SF7">
    <property type="entry name" value="METHYLTHIORIBULOSE-1-PHOSPHATE DEHYDRATASE"/>
    <property type="match status" value="1"/>
</dbReference>
<dbReference type="GO" id="GO:0005737">
    <property type="term" value="C:cytoplasm"/>
    <property type="evidence" value="ECO:0007669"/>
    <property type="project" value="TreeGrafter"/>
</dbReference>
<dbReference type="Pfam" id="PF00596">
    <property type="entry name" value="Aldolase_II"/>
    <property type="match status" value="1"/>
</dbReference>
<gene>
    <name evidence="3" type="ORF">HPLM_LOCUS7461</name>
</gene>
<feature type="domain" description="Class II aldolase/adducin N-terminal" evidence="2">
    <location>
        <begin position="4"/>
        <end position="145"/>
    </location>
</feature>
<dbReference type="AlphaFoldDB" id="A0A0N4WAP3"/>
<dbReference type="WBParaSite" id="HPLM_0000746901-mRNA-1">
    <property type="protein sequence ID" value="HPLM_0000746901-mRNA-1"/>
    <property type="gene ID" value="HPLM_0000746901"/>
</dbReference>
<dbReference type="OMA" id="RSECVIH"/>
<reference evidence="5" key="1">
    <citation type="submission" date="2017-02" db="UniProtKB">
        <authorList>
            <consortium name="WormBaseParasite"/>
        </authorList>
    </citation>
    <scope>IDENTIFICATION</scope>
</reference>
<proteinExistence type="inferred from homology"/>
<dbReference type="InterPro" id="IPR036409">
    <property type="entry name" value="Aldolase_II/adducin_N_sf"/>
</dbReference>
<evidence type="ECO:0000313" key="3">
    <source>
        <dbReference type="EMBL" id="VDO31965.1"/>
    </source>
</evidence>
<evidence type="ECO:0000313" key="4">
    <source>
        <dbReference type="Proteomes" id="UP000268014"/>
    </source>
</evidence>
<comment type="similarity">
    <text evidence="1">Belongs to the aldolase class II family. Adducin subfamily.</text>
</comment>
<dbReference type="STRING" id="6290.A0A0N4WAP3"/>
<dbReference type="SUPFAM" id="SSF53639">
    <property type="entry name" value="AraD/HMP-PK domain-like"/>
    <property type="match status" value="1"/>
</dbReference>
<keyword evidence="4" id="KW-1185">Reference proteome</keyword>
<name>A0A0N4WAP3_HAEPC</name>
<dbReference type="EMBL" id="UZAF01016665">
    <property type="protein sequence ID" value="VDO31965.1"/>
    <property type="molecule type" value="Genomic_DNA"/>
</dbReference>
<evidence type="ECO:0000313" key="5">
    <source>
        <dbReference type="WBParaSite" id="HPLM_0000746901-mRNA-1"/>
    </source>
</evidence>
<dbReference type="InterPro" id="IPR001303">
    <property type="entry name" value="Aldolase_II/adducin_N"/>
</dbReference>
<accession>A0A0N4WAP3</accession>
<evidence type="ECO:0000256" key="1">
    <source>
        <dbReference type="ARBA" id="ARBA00006274"/>
    </source>
</evidence>
<dbReference type="SMART" id="SM01007">
    <property type="entry name" value="Aldolase_II"/>
    <property type="match status" value="1"/>
</dbReference>
<dbReference type="Gene3D" id="3.40.225.10">
    <property type="entry name" value="Class II aldolase/adducin N-terminal domain"/>
    <property type="match status" value="1"/>
</dbReference>
<evidence type="ECO:0000259" key="2">
    <source>
        <dbReference type="SMART" id="SM01007"/>
    </source>
</evidence>